<dbReference type="InterPro" id="IPR006224">
    <property type="entry name" value="PsdUridine_synth_RluA-like_CS"/>
</dbReference>
<dbReference type="PANTHER" id="PTHR21600">
    <property type="entry name" value="MITOCHONDRIAL RNA PSEUDOURIDINE SYNTHASE"/>
    <property type="match status" value="1"/>
</dbReference>
<comment type="caution">
    <text evidence="6">The sequence shown here is derived from an EMBL/GenBank/DDBJ whole genome shotgun (WGS) entry which is preliminary data.</text>
</comment>
<protein>
    <recommendedName>
        <fullName evidence="4">Pseudouridine synthase</fullName>
        <ecNumber evidence="4">5.4.99.-</ecNumber>
    </recommendedName>
</protein>
<dbReference type="STRING" id="1291734.FD02_GL001595"/>
<evidence type="ECO:0000256" key="1">
    <source>
        <dbReference type="ARBA" id="ARBA00000073"/>
    </source>
</evidence>
<feature type="domain" description="Pseudouridine synthase RsuA/RluA-like" evidence="5">
    <location>
        <begin position="85"/>
        <end position="238"/>
    </location>
</feature>
<dbReference type="GO" id="GO:0000455">
    <property type="term" value="P:enzyme-directed rRNA pseudouridine synthesis"/>
    <property type="evidence" value="ECO:0007669"/>
    <property type="project" value="TreeGrafter"/>
</dbReference>
<proteinExistence type="inferred from homology"/>
<reference evidence="6 7" key="1">
    <citation type="journal article" date="2015" name="Genome Announc.">
        <title>Expanding the biotechnology potential of lactobacilli through comparative genomics of 213 strains and associated genera.</title>
        <authorList>
            <person name="Sun Z."/>
            <person name="Harris H.M."/>
            <person name="McCann A."/>
            <person name="Guo C."/>
            <person name="Argimon S."/>
            <person name="Zhang W."/>
            <person name="Yang X."/>
            <person name="Jeffery I.B."/>
            <person name="Cooney J.C."/>
            <person name="Kagawa T.F."/>
            <person name="Liu W."/>
            <person name="Song Y."/>
            <person name="Salvetti E."/>
            <person name="Wrobel A."/>
            <person name="Rasinkangas P."/>
            <person name="Parkhill J."/>
            <person name="Rea M.C."/>
            <person name="O'Sullivan O."/>
            <person name="Ritari J."/>
            <person name="Douillard F.P."/>
            <person name="Paul Ross R."/>
            <person name="Yang R."/>
            <person name="Briner A.E."/>
            <person name="Felis G.E."/>
            <person name="de Vos W.M."/>
            <person name="Barrangou R."/>
            <person name="Klaenhammer T.R."/>
            <person name="Caufield P.W."/>
            <person name="Cui Y."/>
            <person name="Zhang H."/>
            <person name="O'Toole P.W."/>
        </authorList>
    </citation>
    <scope>NUCLEOTIDE SEQUENCE [LARGE SCALE GENOMIC DNA]</scope>
    <source>
        <strain evidence="6 7">JCM 17158</strain>
    </source>
</reference>
<dbReference type="RefSeq" id="WP_056951109.1">
    <property type="nucleotide sequence ID" value="NZ_AZDJ01000022.1"/>
</dbReference>
<feature type="active site" evidence="3">
    <location>
        <position position="133"/>
    </location>
</feature>
<dbReference type="Pfam" id="PF00849">
    <property type="entry name" value="PseudoU_synth_2"/>
    <property type="match status" value="1"/>
</dbReference>
<dbReference type="PROSITE" id="PS01129">
    <property type="entry name" value="PSI_RLU"/>
    <property type="match status" value="1"/>
</dbReference>
<dbReference type="CDD" id="cd02869">
    <property type="entry name" value="PseudoU_synth_RluA_like"/>
    <property type="match status" value="1"/>
</dbReference>
<dbReference type="PATRIC" id="fig|1291734.4.peg.1641"/>
<dbReference type="PANTHER" id="PTHR21600:SF35">
    <property type="entry name" value="PSEUDOURIDINE SYNTHASE"/>
    <property type="match status" value="1"/>
</dbReference>
<dbReference type="OrthoDB" id="9807829at2"/>
<keyword evidence="7" id="KW-1185">Reference proteome</keyword>
<evidence type="ECO:0000259" key="5">
    <source>
        <dbReference type="Pfam" id="PF00849"/>
    </source>
</evidence>
<dbReference type="InterPro" id="IPR050188">
    <property type="entry name" value="RluA_PseudoU_synthase"/>
</dbReference>
<evidence type="ECO:0000313" key="6">
    <source>
        <dbReference type="EMBL" id="KRK72622.1"/>
    </source>
</evidence>
<comment type="catalytic activity">
    <reaction evidence="1 4">
        <text>a uridine in RNA = a pseudouridine in RNA</text>
        <dbReference type="Rhea" id="RHEA:48348"/>
        <dbReference type="Rhea" id="RHEA-COMP:12068"/>
        <dbReference type="Rhea" id="RHEA-COMP:12069"/>
        <dbReference type="ChEBI" id="CHEBI:65314"/>
        <dbReference type="ChEBI" id="CHEBI:65315"/>
    </reaction>
</comment>
<dbReference type="EMBL" id="AZDJ01000022">
    <property type="protein sequence ID" value="KRK72622.1"/>
    <property type="molecule type" value="Genomic_DNA"/>
</dbReference>
<accession>A0A0R1JMQ0</accession>
<dbReference type="InterPro" id="IPR006145">
    <property type="entry name" value="PsdUridine_synth_RsuA/RluA"/>
</dbReference>
<dbReference type="SUPFAM" id="SSF55120">
    <property type="entry name" value="Pseudouridine synthase"/>
    <property type="match status" value="1"/>
</dbReference>
<dbReference type="Proteomes" id="UP000051804">
    <property type="component" value="Unassembled WGS sequence"/>
</dbReference>
<comment type="function">
    <text evidence="4">Responsible for synthesis of pseudouridine from uracil.</text>
</comment>
<dbReference type="EC" id="5.4.99.-" evidence="4"/>
<comment type="similarity">
    <text evidence="2 4">Belongs to the pseudouridine synthase RluA family.</text>
</comment>
<dbReference type="GO" id="GO:0003723">
    <property type="term" value="F:RNA binding"/>
    <property type="evidence" value="ECO:0007669"/>
    <property type="project" value="InterPro"/>
</dbReference>
<sequence>MELTWHYAGPAILLRHFLRQAGFSRAQIKHLKYHGGAILVDRRARHTNFLVQPGSEILVRLAPEVPADTVVPQAGPVAVAYEDRDYLVVNKPAGVASIPDAAKGDNSMANWVKAYLQATHAESTAIHVITRLDRDTSGLMLFAKHSLAHSRMDAQLHSPRLEKTYLAVAANPTPLPPHGWIVLPIARSREFYMRRAIVLGGKRSVTEYWRQAATGSALLARVRLHTGRTHQIRVHFAAVGHPLYGDDLYGGPTGCPRQALHCAELKFWQPFTEQWVTVTAPLPADLQALVDHLGLTQTAASRD</sequence>
<name>A0A0R1JMQ0_9LACO</name>
<evidence type="ECO:0000256" key="4">
    <source>
        <dbReference type="RuleBase" id="RU362028"/>
    </source>
</evidence>
<evidence type="ECO:0000313" key="7">
    <source>
        <dbReference type="Proteomes" id="UP000051804"/>
    </source>
</evidence>
<gene>
    <name evidence="6" type="ORF">FD02_GL001595</name>
</gene>
<dbReference type="GO" id="GO:0009982">
    <property type="term" value="F:pseudouridine synthase activity"/>
    <property type="evidence" value="ECO:0007669"/>
    <property type="project" value="InterPro"/>
</dbReference>
<dbReference type="AlphaFoldDB" id="A0A0R1JMQ0"/>
<evidence type="ECO:0000256" key="3">
    <source>
        <dbReference type="PIRSR" id="PIRSR606225-1"/>
    </source>
</evidence>
<dbReference type="Gene3D" id="3.30.2350.10">
    <property type="entry name" value="Pseudouridine synthase"/>
    <property type="match status" value="1"/>
</dbReference>
<organism evidence="6 7">
    <name type="scientific">Lacticaseibacillus nasuensis JCM 17158</name>
    <dbReference type="NCBI Taxonomy" id="1291734"/>
    <lineage>
        <taxon>Bacteria</taxon>
        <taxon>Bacillati</taxon>
        <taxon>Bacillota</taxon>
        <taxon>Bacilli</taxon>
        <taxon>Lactobacillales</taxon>
        <taxon>Lactobacillaceae</taxon>
        <taxon>Lacticaseibacillus</taxon>
    </lineage>
</organism>
<dbReference type="GO" id="GO:0140098">
    <property type="term" value="F:catalytic activity, acting on RNA"/>
    <property type="evidence" value="ECO:0007669"/>
    <property type="project" value="UniProtKB-ARBA"/>
</dbReference>
<dbReference type="NCBIfam" id="TIGR00005">
    <property type="entry name" value="rluA_subfam"/>
    <property type="match status" value="1"/>
</dbReference>
<keyword evidence="4" id="KW-0413">Isomerase</keyword>
<evidence type="ECO:0000256" key="2">
    <source>
        <dbReference type="ARBA" id="ARBA00010876"/>
    </source>
</evidence>
<dbReference type="InterPro" id="IPR020103">
    <property type="entry name" value="PsdUridine_synth_cat_dom_sf"/>
</dbReference>
<dbReference type="InterPro" id="IPR006225">
    <property type="entry name" value="PsdUridine_synth_RluC/D"/>
</dbReference>